<protein>
    <submittedName>
        <fullName evidence="3">Glycosyltransferase family 2 protein</fullName>
        <ecNumber evidence="3">2.4.-.-</ecNumber>
    </submittedName>
</protein>
<reference evidence="4" key="1">
    <citation type="journal article" date="2019" name="Int. J. Syst. Evol. Microbiol.">
        <title>The Global Catalogue of Microorganisms (GCM) 10K type strain sequencing project: providing services to taxonomists for standard genome sequencing and annotation.</title>
        <authorList>
            <consortium name="The Broad Institute Genomics Platform"/>
            <consortium name="The Broad Institute Genome Sequencing Center for Infectious Disease"/>
            <person name="Wu L."/>
            <person name="Ma J."/>
        </authorList>
    </citation>
    <scope>NUCLEOTIDE SEQUENCE [LARGE SCALE GENOMIC DNA]</scope>
    <source>
        <strain evidence="4">CGMCC 1.10759</strain>
    </source>
</reference>
<keyword evidence="4" id="KW-1185">Reference proteome</keyword>
<dbReference type="RefSeq" id="WP_380603590.1">
    <property type="nucleotide sequence ID" value="NZ_JBHSDU010000015.1"/>
</dbReference>
<comment type="caution">
    <text evidence="3">The sequence shown here is derived from an EMBL/GenBank/DDBJ whole genome shotgun (WGS) entry which is preliminary data.</text>
</comment>
<dbReference type="InterPro" id="IPR001173">
    <property type="entry name" value="Glyco_trans_2-like"/>
</dbReference>
<dbReference type="GO" id="GO:0016757">
    <property type="term" value="F:glycosyltransferase activity"/>
    <property type="evidence" value="ECO:0007669"/>
    <property type="project" value="UniProtKB-KW"/>
</dbReference>
<dbReference type="PANTHER" id="PTHR43630:SF2">
    <property type="entry name" value="GLYCOSYLTRANSFERASE"/>
    <property type="match status" value="1"/>
</dbReference>
<feature type="domain" description="Glycosyltransferase 2-like" evidence="2">
    <location>
        <begin position="14"/>
        <end position="154"/>
    </location>
</feature>
<dbReference type="Gene3D" id="3.90.550.10">
    <property type="entry name" value="Spore Coat Polysaccharide Biosynthesis Protein SpsA, Chain A"/>
    <property type="match status" value="1"/>
</dbReference>
<evidence type="ECO:0000313" key="4">
    <source>
        <dbReference type="Proteomes" id="UP001595904"/>
    </source>
</evidence>
<keyword evidence="3" id="KW-0328">Glycosyltransferase</keyword>
<evidence type="ECO:0000256" key="1">
    <source>
        <dbReference type="ARBA" id="ARBA00038494"/>
    </source>
</evidence>
<dbReference type="Proteomes" id="UP001595904">
    <property type="component" value="Unassembled WGS sequence"/>
</dbReference>
<dbReference type="EMBL" id="JBHSDU010000015">
    <property type="protein sequence ID" value="MFC4313352.1"/>
    <property type="molecule type" value="Genomic_DNA"/>
</dbReference>
<evidence type="ECO:0000259" key="2">
    <source>
        <dbReference type="Pfam" id="PF00535"/>
    </source>
</evidence>
<name>A0ABV8T1W9_9GAMM</name>
<dbReference type="Pfam" id="PF00535">
    <property type="entry name" value="Glycos_transf_2"/>
    <property type="match status" value="1"/>
</dbReference>
<dbReference type="CDD" id="cd02511">
    <property type="entry name" value="Beta4Glucosyltransferase"/>
    <property type="match status" value="1"/>
</dbReference>
<dbReference type="InterPro" id="IPR029044">
    <property type="entry name" value="Nucleotide-diphossugar_trans"/>
</dbReference>
<gene>
    <name evidence="3" type="ORF">ACFPN2_30010</name>
</gene>
<accession>A0ABV8T1W9</accession>
<proteinExistence type="inferred from homology"/>
<organism evidence="3 4">
    <name type="scientific">Steroidobacter flavus</name>
    <dbReference type="NCBI Taxonomy" id="1842136"/>
    <lineage>
        <taxon>Bacteria</taxon>
        <taxon>Pseudomonadati</taxon>
        <taxon>Pseudomonadota</taxon>
        <taxon>Gammaproteobacteria</taxon>
        <taxon>Steroidobacterales</taxon>
        <taxon>Steroidobacteraceae</taxon>
        <taxon>Steroidobacter</taxon>
    </lineage>
</organism>
<comment type="similarity">
    <text evidence="1">Belongs to the glycosyltransferase 2 family. WaaE/KdtX subfamily.</text>
</comment>
<sequence length="277" mass="31799">MRHLACTPVLPVTLIVIAKNEAPVIGRCLDSVPFAADKVVVDSGSMDGTQDIAAAHGARVVHQEWLGFGPQRNFASGLATHDWILVLDADEQLSPALAAELERRLPSIMESSLAGAYFRRATRFMGRAMRWYRPMSGERIARLYHRDRARWTDKRVHESLQFKGAVTSFRERLLHDHNPTLVHRHIKMLRYTELRAQDWRDRGRKVQMWLCPVVFITTFLKDYLLRLAFLDGWRGYIVAQTAASYAVYKRLRYYELTVDPNSSALASELLRKHGLEP</sequence>
<evidence type="ECO:0000313" key="3">
    <source>
        <dbReference type="EMBL" id="MFC4313352.1"/>
    </source>
</evidence>
<keyword evidence="3" id="KW-0808">Transferase</keyword>
<dbReference type="PANTHER" id="PTHR43630">
    <property type="entry name" value="POLY-BETA-1,6-N-ACETYL-D-GLUCOSAMINE SYNTHASE"/>
    <property type="match status" value="1"/>
</dbReference>
<dbReference type="SUPFAM" id="SSF53448">
    <property type="entry name" value="Nucleotide-diphospho-sugar transferases"/>
    <property type="match status" value="1"/>
</dbReference>
<dbReference type="EC" id="2.4.-.-" evidence="3"/>